<protein>
    <submittedName>
        <fullName evidence="1">1772_t:CDS:1</fullName>
    </submittedName>
</protein>
<gene>
    <name evidence="1" type="ORF">PBRASI_LOCUS10462</name>
</gene>
<reference evidence="1" key="1">
    <citation type="submission" date="2021-06" db="EMBL/GenBank/DDBJ databases">
        <authorList>
            <person name="Kallberg Y."/>
            <person name="Tangrot J."/>
            <person name="Rosling A."/>
        </authorList>
    </citation>
    <scope>NUCLEOTIDE SEQUENCE</scope>
    <source>
        <strain evidence="1">BR232B</strain>
    </source>
</reference>
<dbReference type="EMBL" id="CAJVPI010003153">
    <property type="protein sequence ID" value="CAG8654943.1"/>
    <property type="molecule type" value="Genomic_DNA"/>
</dbReference>
<dbReference type="Proteomes" id="UP000789739">
    <property type="component" value="Unassembled WGS sequence"/>
</dbReference>
<keyword evidence="2" id="KW-1185">Reference proteome</keyword>
<name>A0A9N9H5H9_9GLOM</name>
<comment type="caution">
    <text evidence="1">The sequence shown here is derived from an EMBL/GenBank/DDBJ whole genome shotgun (WGS) entry which is preliminary data.</text>
</comment>
<proteinExistence type="predicted"/>
<dbReference type="AlphaFoldDB" id="A0A9N9H5H9"/>
<evidence type="ECO:0000313" key="1">
    <source>
        <dbReference type="EMBL" id="CAG8654943.1"/>
    </source>
</evidence>
<accession>A0A9N9H5H9</accession>
<sequence length="48" mass="5393">MFAFVWEGEDIDEYSLLGLNDSIMKSNLKLKHSSHIKINKAIISLVGS</sequence>
<organism evidence="1 2">
    <name type="scientific">Paraglomus brasilianum</name>
    <dbReference type="NCBI Taxonomy" id="144538"/>
    <lineage>
        <taxon>Eukaryota</taxon>
        <taxon>Fungi</taxon>
        <taxon>Fungi incertae sedis</taxon>
        <taxon>Mucoromycota</taxon>
        <taxon>Glomeromycotina</taxon>
        <taxon>Glomeromycetes</taxon>
        <taxon>Paraglomerales</taxon>
        <taxon>Paraglomeraceae</taxon>
        <taxon>Paraglomus</taxon>
    </lineage>
</organism>
<feature type="non-terminal residue" evidence="1">
    <location>
        <position position="48"/>
    </location>
</feature>
<evidence type="ECO:0000313" key="2">
    <source>
        <dbReference type="Proteomes" id="UP000789739"/>
    </source>
</evidence>